<sequence length="278" mass="29137">MVLAGIGASVVGTGAVVAAPPVIAAWATLDKATGRMTGAQADVRVPMCSTFKWLLAACLLWHVDRGHEGLDRAVAFGPGDLLDYAPVVRAALADGRRLTVGELCRAAVAQSDNAAANLLLSRIGGPAGLTIWLRGQGDRVTRLDRIEPALNRVLPGDPRDTTTATAMLRLLDRLLYGPVLTTASRAHLMAWLIACETGATRLKAGLPAGWRIGHKTGTYTTDRPTATDRNAMGDVGVLLPPAGAPVLIAAWRVGDRDVTATDRWFAGLARAAGARRSG</sequence>
<evidence type="ECO:0000259" key="4">
    <source>
        <dbReference type="Pfam" id="PF13354"/>
    </source>
</evidence>
<dbReference type="PRINTS" id="PR00118">
    <property type="entry name" value="BLACTAMASEA"/>
</dbReference>
<name>A0ABP7DJW8_9SPHN</name>
<dbReference type="Pfam" id="PF13354">
    <property type="entry name" value="Beta-lactamase2"/>
    <property type="match status" value="1"/>
</dbReference>
<dbReference type="SUPFAM" id="SSF56601">
    <property type="entry name" value="beta-lactamase/transpeptidase-like"/>
    <property type="match status" value="1"/>
</dbReference>
<comment type="similarity">
    <text evidence="2">Belongs to the class-A beta-lactamase family.</text>
</comment>
<reference evidence="6" key="1">
    <citation type="journal article" date="2019" name="Int. J. Syst. Evol. Microbiol.">
        <title>The Global Catalogue of Microorganisms (GCM) 10K type strain sequencing project: providing services to taxonomists for standard genome sequencing and annotation.</title>
        <authorList>
            <consortium name="The Broad Institute Genomics Platform"/>
            <consortium name="The Broad Institute Genome Sequencing Center for Infectious Disease"/>
            <person name="Wu L."/>
            <person name="Ma J."/>
        </authorList>
    </citation>
    <scope>NUCLEOTIDE SEQUENCE [LARGE SCALE GENOMIC DNA]</scope>
    <source>
        <strain evidence="6">JCM 17498</strain>
    </source>
</reference>
<evidence type="ECO:0000256" key="3">
    <source>
        <dbReference type="ARBA" id="ARBA00012865"/>
    </source>
</evidence>
<evidence type="ECO:0000313" key="5">
    <source>
        <dbReference type="EMBL" id="GAA3706712.1"/>
    </source>
</evidence>
<proteinExistence type="inferred from homology"/>
<dbReference type="InterPro" id="IPR012338">
    <property type="entry name" value="Beta-lactam/transpept-like"/>
</dbReference>
<dbReference type="Gene3D" id="3.40.710.10">
    <property type="entry name" value="DD-peptidase/beta-lactamase superfamily"/>
    <property type="match status" value="1"/>
</dbReference>
<dbReference type="Proteomes" id="UP001500523">
    <property type="component" value="Unassembled WGS sequence"/>
</dbReference>
<comment type="caution">
    <text evidence="5">The sequence shown here is derived from an EMBL/GenBank/DDBJ whole genome shotgun (WGS) entry which is preliminary data.</text>
</comment>
<dbReference type="PANTHER" id="PTHR35333:SF3">
    <property type="entry name" value="BETA-LACTAMASE-TYPE TRANSPEPTIDASE FOLD CONTAINING PROTEIN"/>
    <property type="match status" value="1"/>
</dbReference>
<protein>
    <recommendedName>
        <fullName evidence="3">beta-lactamase</fullName>
        <ecNumber evidence="3">3.5.2.6</ecNumber>
    </recommendedName>
</protein>
<dbReference type="NCBIfam" id="NF033103">
    <property type="entry name" value="bla_class_A"/>
    <property type="match status" value="1"/>
</dbReference>
<dbReference type="InterPro" id="IPR000871">
    <property type="entry name" value="Beta-lactam_class-A"/>
</dbReference>
<dbReference type="EC" id="3.5.2.6" evidence="3"/>
<comment type="catalytic activity">
    <reaction evidence="1">
        <text>a beta-lactam + H2O = a substituted beta-amino acid</text>
        <dbReference type="Rhea" id="RHEA:20401"/>
        <dbReference type="ChEBI" id="CHEBI:15377"/>
        <dbReference type="ChEBI" id="CHEBI:35627"/>
        <dbReference type="ChEBI" id="CHEBI:140347"/>
        <dbReference type="EC" id="3.5.2.6"/>
    </reaction>
</comment>
<organism evidence="5 6">
    <name type="scientific">Sphingomonas cynarae</name>
    <dbReference type="NCBI Taxonomy" id="930197"/>
    <lineage>
        <taxon>Bacteria</taxon>
        <taxon>Pseudomonadati</taxon>
        <taxon>Pseudomonadota</taxon>
        <taxon>Alphaproteobacteria</taxon>
        <taxon>Sphingomonadales</taxon>
        <taxon>Sphingomonadaceae</taxon>
        <taxon>Sphingomonas</taxon>
    </lineage>
</organism>
<feature type="domain" description="Beta-lactamase class A catalytic" evidence="4">
    <location>
        <begin position="28"/>
        <end position="251"/>
    </location>
</feature>
<dbReference type="InterPro" id="IPR045155">
    <property type="entry name" value="Beta-lactam_cat"/>
</dbReference>
<gene>
    <name evidence="5" type="ORF">GCM10022268_15240</name>
</gene>
<dbReference type="PANTHER" id="PTHR35333">
    <property type="entry name" value="BETA-LACTAMASE"/>
    <property type="match status" value="1"/>
</dbReference>
<accession>A0ABP7DJW8</accession>
<evidence type="ECO:0000256" key="1">
    <source>
        <dbReference type="ARBA" id="ARBA00001526"/>
    </source>
</evidence>
<evidence type="ECO:0000313" key="6">
    <source>
        <dbReference type="Proteomes" id="UP001500523"/>
    </source>
</evidence>
<evidence type="ECO:0000256" key="2">
    <source>
        <dbReference type="ARBA" id="ARBA00009009"/>
    </source>
</evidence>
<keyword evidence="6" id="KW-1185">Reference proteome</keyword>
<dbReference type="EMBL" id="BAABBF010000003">
    <property type="protein sequence ID" value="GAA3706712.1"/>
    <property type="molecule type" value="Genomic_DNA"/>
</dbReference>